<sequence>MTKEINKTLFIATFLLSCRVLSRSIEDAILVGLNNHCQERSLTFVEAAFYSTTNNKHLVIL</sequence>
<dbReference type="AlphaFoldDB" id="A0A1L3MTK3"/>
<protein>
    <submittedName>
        <fullName evidence="1">Uncharacterized protein</fullName>
    </submittedName>
</protein>
<name>A0A1L3MTK3_9BACI</name>
<keyword evidence="2" id="KW-1185">Reference proteome</keyword>
<dbReference type="KEGG" id="bwh:A9C19_13395"/>
<evidence type="ECO:0000313" key="2">
    <source>
        <dbReference type="Proteomes" id="UP000181936"/>
    </source>
</evidence>
<dbReference type="EMBL" id="CP016020">
    <property type="protein sequence ID" value="APH05665.1"/>
    <property type="molecule type" value="Genomic_DNA"/>
</dbReference>
<accession>A0A1L3MTK3</accession>
<dbReference type="STRING" id="1547283.A9C19_13395"/>
<dbReference type="PROSITE" id="PS51257">
    <property type="entry name" value="PROKAR_LIPOPROTEIN"/>
    <property type="match status" value="1"/>
</dbReference>
<dbReference type="OrthoDB" id="323926at2"/>
<organism evidence="1 2">
    <name type="scientific">Bacillus weihaiensis</name>
    <dbReference type="NCBI Taxonomy" id="1547283"/>
    <lineage>
        <taxon>Bacteria</taxon>
        <taxon>Bacillati</taxon>
        <taxon>Bacillota</taxon>
        <taxon>Bacilli</taxon>
        <taxon>Bacillales</taxon>
        <taxon>Bacillaceae</taxon>
        <taxon>Bacillus</taxon>
    </lineage>
</organism>
<dbReference type="RefSeq" id="WP_072580458.1">
    <property type="nucleotide sequence ID" value="NZ_CP016020.1"/>
</dbReference>
<proteinExistence type="predicted"/>
<gene>
    <name evidence="1" type="ORF">A9C19_13395</name>
</gene>
<evidence type="ECO:0000313" key="1">
    <source>
        <dbReference type="EMBL" id="APH05665.1"/>
    </source>
</evidence>
<reference evidence="1 2" key="1">
    <citation type="journal article" date="2016" name="Sci. Rep.">
        <title>Complete genome sequence and transcriptomic analysis of a novel marine strain Bacillus weihaiensis reveals the mechanism of brown algae degradation.</title>
        <authorList>
            <person name="Zhu Y."/>
            <person name="Chen P."/>
            <person name="Bao Y."/>
            <person name="Men Y."/>
            <person name="Zeng Y."/>
            <person name="Yang J."/>
            <person name="Sun J."/>
            <person name="Sun Y."/>
        </authorList>
    </citation>
    <scope>NUCLEOTIDE SEQUENCE [LARGE SCALE GENOMIC DNA]</scope>
    <source>
        <strain evidence="1 2">Alg07</strain>
    </source>
</reference>
<dbReference type="Proteomes" id="UP000181936">
    <property type="component" value="Chromosome"/>
</dbReference>